<dbReference type="AlphaFoldDB" id="A0A4C1YN82"/>
<feature type="region of interest" description="Disordered" evidence="1">
    <location>
        <begin position="172"/>
        <end position="193"/>
    </location>
</feature>
<proteinExistence type="predicted"/>
<organism evidence="2 3">
    <name type="scientific">Eumeta variegata</name>
    <name type="common">Bagworm moth</name>
    <name type="synonym">Eumeta japonica</name>
    <dbReference type="NCBI Taxonomy" id="151549"/>
    <lineage>
        <taxon>Eukaryota</taxon>
        <taxon>Metazoa</taxon>
        <taxon>Ecdysozoa</taxon>
        <taxon>Arthropoda</taxon>
        <taxon>Hexapoda</taxon>
        <taxon>Insecta</taxon>
        <taxon>Pterygota</taxon>
        <taxon>Neoptera</taxon>
        <taxon>Endopterygota</taxon>
        <taxon>Lepidoptera</taxon>
        <taxon>Glossata</taxon>
        <taxon>Ditrysia</taxon>
        <taxon>Tineoidea</taxon>
        <taxon>Psychidae</taxon>
        <taxon>Oiketicinae</taxon>
        <taxon>Eumeta</taxon>
    </lineage>
</organism>
<dbReference type="Proteomes" id="UP000299102">
    <property type="component" value="Unassembled WGS sequence"/>
</dbReference>
<evidence type="ECO:0000313" key="2">
    <source>
        <dbReference type="EMBL" id="GBP77706.1"/>
    </source>
</evidence>
<dbReference type="EMBL" id="BGZK01001343">
    <property type="protein sequence ID" value="GBP77706.1"/>
    <property type="molecule type" value="Genomic_DNA"/>
</dbReference>
<gene>
    <name evidence="2" type="ORF">EVAR_62041_1</name>
</gene>
<name>A0A4C1YN82_EUMVA</name>
<keyword evidence="3" id="KW-1185">Reference proteome</keyword>
<evidence type="ECO:0000256" key="1">
    <source>
        <dbReference type="SAM" id="MobiDB-lite"/>
    </source>
</evidence>
<protein>
    <submittedName>
        <fullName evidence="2">Uncharacterized protein</fullName>
    </submittedName>
</protein>
<comment type="caution">
    <text evidence="2">The sequence shown here is derived from an EMBL/GenBank/DDBJ whole genome shotgun (WGS) entry which is preliminary data.</text>
</comment>
<reference evidence="2 3" key="1">
    <citation type="journal article" date="2019" name="Commun. Biol.">
        <title>The bagworm genome reveals a unique fibroin gene that provides high tensile strength.</title>
        <authorList>
            <person name="Kono N."/>
            <person name="Nakamura H."/>
            <person name="Ohtoshi R."/>
            <person name="Tomita M."/>
            <person name="Numata K."/>
            <person name="Arakawa K."/>
        </authorList>
    </citation>
    <scope>NUCLEOTIDE SEQUENCE [LARGE SCALE GENOMIC DNA]</scope>
</reference>
<evidence type="ECO:0000313" key="3">
    <source>
        <dbReference type="Proteomes" id="UP000299102"/>
    </source>
</evidence>
<sequence length="222" mass="25531">MPRHGAESDCWEFPDYGEEEKKRTAYLRPPMIELFRRRRRRAPLASGNRNTSSVKISTISVYEIQPSDRRTDDGQLSLSNRIQFITLWVRNPKTIKTASWDLKTTIVRTSYEHGEAVEFNRARVPLHDEVLEGQPSAAITEENLAPLSWLIEENIRITNRFEEKEGLFALEESPLGRSKPLNPEKGQANRDPARADFDFGHGLHSNFGSTVEFDFDPVLDFE</sequence>
<accession>A0A4C1YN82</accession>